<organism evidence="2 3">
    <name type="scientific">Oceaniradius stylonematis</name>
    <dbReference type="NCBI Taxonomy" id="2184161"/>
    <lineage>
        <taxon>Bacteria</taxon>
        <taxon>Pseudomonadati</taxon>
        <taxon>Pseudomonadota</taxon>
        <taxon>Alphaproteobacteria</taxon>
        <taxon>Hyphomicrobiales</taxon>
        <taxon>Ahrensiaceae</taxon>
        <taxon>Oceaniradius</taxon>
    </lineage>
</organism>
<feature type="domain" description="DSBA-like thioredoxin" evidence="1">
    <location>
        <begin position="11"/>
        <end position="209"/>
    </location>
</feature>
<dbReference type="Proteomes" id="UP000246132">
    <property type="component" value="Unassembled WGS sequence"/>
</dbReference>
<name>A0A3A8AKG2_9HYPH</name>
<dbReference type="PANTHER" id="PTHR13887">
    <property type="entry name" value="GLUTATHIONE S-TRANSFERASE KAPPA"/>
    <property type="match status" value="1"/>
</dbReference>
<dbReference type="GO" id="GO:0016491">
    <property type="term" value="F:oxidoreductase activity"/>
    <property type="evidence" value="ECO:0007669"/>
    <property type="project" value="InterPro"/>
</dbReference>
<gene>
    <name evidence="2" type="ORF">DEM25_002370</name>
</gene>
<evidence type="ECO:0000259" key="1">
    <source>
        <dbReference type="Pfam" id="PF01323"/>
    </source>
</evidence>
<dbReference type="Pfam" id="PF01323">
    <property type="entry name" value="DSBA"/>
    <property type="match status" value="1"/>
</dbReference>
<keyword evidence="3" id="KW-1185">Reference proteome</keyword>
<dbReference type="CDD" id="cd03024">
    <property type="entry name" value="DsbA_FrnE"/>
    <property type="match status" value="1"/>
</dbReference>
<evidence type="ECO:0000313" key="3">
    <source>
        <dbReference type="Proteomes" id="UP000246132"/>
    </source>
</evidence>
<dbReference type="OrthoDB" id="9799122at2"/>
<proteinExistence type="predicted"/>
<dbReference type="RefSeq" id="WP_109767142.1">
    <property type="nucleotide sequence ID" value="NZ_QFWV02000002.1"/>
</dbReference>
<dbReference type="InterPro" id="IPR036249">
    <property type="entry name" value="Thioredoxin-like_sf"/>
</dbReference>
<evidence type="ECO:0000313" key="2">
    <source>
        <dbReference type="EMBL" id="RKF08170.1"/>
    </source>
</evidence>
<dbReference type="Gene3D" id="3.40.30.10">
    <property type="entry name" value="Glutaredoxin"/>
    <property type="match status" value="1"/>
</dbReference>
<dbReference type="PANTHER" id="PTHR13887:SF41">
    <property type="entry name" value="THIOREDOXIN SUPERFAMILY PROTEIN"/>
    <property type="match status" value="1"/>
</dbReference>
<dbReference type="SUPFAM" id="SSF52833">
    <property type="entry name" value="Thioredoxin-like"/>
    <property type="match status" value="1"/>
</dbReference>
<accession>A0A3A8AKG2</accession>
<reference evidence="2 3" key="1">
    <citation type="journal article" date="2018" name="Int. J. Syst. Bacteriol.">
        <title>Oceaniradius stylonemae gen. nov., sp. nov., isolated from a red alga, Stylonema cornu-cervi.</title>
        <authorList>
            <person name="Jeong S."/>
        </authorList>
    </citation>
    <scope>NUCLEOTIDE SEQUENCE [LARGE SCALE GENOMIC DNA]</scope>
    <source>
        <strain evidence="2 3">StC1</strain>
    </source>
</reference>
<protein>
    <submittedName>
        <fullName evidence="2">DsbA family oxidoreductase</fullName>
    </submittedName>
</protein>
<sequence>MMADMPKPMSVDVISDVMCPWCFIGKRRLERAAEMAEGEFDLTVHWRPYQLDATIPPGGMDRKTYLENKFGGPERAQEIYSRIEAAGAGEGIDFNFDAIAISPNTLDAHRVVRWAGDASPTMQAAVVEQLFARFFLHGENVGDHGVLVEAAGEAGMDGTEVRQWLESDRDAAETQAEAARAAQIGVTGVPCFIFGRRVAVTGAHDPETLFMAMRQTAQEAQPN</sequence>
<dbReference type="EMBL" id="QFWV02000002">
    <property type="protein sequence ID" value="RKF08170.1"/>
    <property type="molecule type" value="Genomic_DNA"/>
</dbReference>
<dbReference type="AlphaFoldDB" id="A0A3A8AKG2"/>
<comment type="caution">
    <text evidence="2">The sequence shown here is derived from an EMBL/GenBank/DDBJ whole genome shotgun (WGS) entry which is preliminary data.</text>
</comment>
<dbReference type="InterPro" id="IPR001853">
    <property type="entry name" value="DSBA-like_thioredoxin_dom"/>
</dbReference>